<evidence type="ECO:0000313" key="1">
    <source>
        <dbReference type="EMBL" id="EDM27565.1"/>
    </source>
</evidence>
<name>A6DKW3_9BACT</name>
<evidence type="ECO:0000313" key="2">
    <source>
        <dbReference type="Proteomes" id="UP000004947"/>
    </source>
</evidence>
<dbReference type="AlphaFoldDB" id="A6DKW3"/>
<reference evidence="1 2" key="1">
    <citation type="journal article" date="2010" name="J. Bacteriol.">
        <title>Genome sequence of Lentisphaera araneosa HTCC2155T, the type species of the order Lentisphaerales in the phylum Lentisphaerae.</title>
        <authorList>
            <person name="Thrash J.C."/>
            <person name="Cho J.C."/>
            <person name="Vergin K.L."/>
            <person name="Morris R.M."/>
            <person name="Giovannoni S.J."/>
        </authorList>
    </citation>
    <scope>NUCLEOTIDE SEQUENCE [LARGE SCALE GENOMIC DNA]</scope>
    <source>
        <strain evidence="1 2">HTCC2155</strain>
    </source>
</reference>
<sequence length="412" mass="47898">MIEKDEDKNIYVIENNWQAFHPVESCGGPCEIKIDNKSIITDIRSSISGIEDTQCITRKVKEYHKAGQSVVESEGYLPFGGESEFKQTSRYHKNLLRVTQDINFRHGTTVNRHFSVGSLNLKGKYEAFTVIPPAQHQTEGSEPYTREIPDWKGKEIMIGHWHRPPLAIIFHRKDGIDIEVGTGFDIWRWEENLGYHPESGSYKIKLKEKSLEFTREPLACCEDFTPEQRNYRFTWHIAWNNDKKKLTVPQHKKLYIPFKNAGQEVDFERLKKSLAESSEENTYLYFNIHRGLSWPDNALAVPSSQAFCCGLVSDELCWQSPVIIRRLKKIMRRVSEMDGFNGLILEGIHPGICYHPSHIERKNVMGLAHWDINPIFDFLSWIDNHAKDKFKIFLKPDEEERLALPSLEGFFK</sequence>
<dbReference type="Proteomes" id="UP000004947">
    <property type="component" value="Unassembled WGS sequence"/>
</dbReference>
<dbReference type="STRING" id="313628.LNTAR_20203"/>
<accession>A6DKW3</accession>
<dbReference type="EMBL" id="ABCK01000008">
    <property type="protein sequence ID" value="EDM27565.1"/>
    <property type="molecule type" value="Genomic_DNA"/>
</dbReference>
<organism evidence="1 2">
    <name type="scientific">Lentisphaera araneosa HTCC2155</name>
    <dbReference type="NCBI Taxonomy" id="313628"/>
    <lineage>
        <taxon>Bacteria</taxon>
        <taxon>Pseudomonadati</taxon>
        <taxon>Lentisphaerota</taxon>
        <taxon>Lentisphaeria</taxon>
        <taxon>Lentisphaerales</taxon>
        <taxon>Lentisphaeraceae</taxon>
        <taxon>Lentisphaera</taxon>
    </lineage>
</organism>
<protein>
    <submittedName>
        <fullName evidence="1">Uncharacterized protein</fullName>
    </submittedName>
</protein>
<keyword evidence="2" id="KW-1185">Reference proteome</keyword>
<proteinExistence type="predicted"/>
<comment type="caution">
    <text evidence="1">The sequence shown here is derived from an EMBL/GenBank/DDBJ whole genome shotgun (WGS) entry which is preliminary data.</text>
</comment>
<gene>
    <name evidence="1" type="ORF">LNTAR_20203</name>
</gene>